<organism evidence="2 3">
    <name type="scientific">Mycena belliarum</name>
    <dbReference type="NCBI Taxonomy" id="1033014"/>
    <lineage>
        <taxon>Eukaryota</taxon>
        <taxon>Fungi</taxon>
        <taxon>Dikarya</taxon>
        <taxon>Basidiomycota</taxon>
        <taxon>Agaricomycotina</taxon>
        <taxon>Agaricomycetes</taxon>
        <taxon>Agaricomycetidae</taxon>
        <taxon>Agaricales</taxon>
        <taxon>Marasmiineae</taxon>
        <taxon>Mycenaceae</taxon>
        <taxon>Mycena</taxon>
    </lineage>
</organism>
<evidence type="ECO:0000256" key="1">
    <source>
        <dbReference type="SAM" id="MobiDB-lite"/>
    </source>
</evidence>
<evidence type="ECO:0000313" key="2">
    <source>
        <dbReference type="EMBL" id="KAJ7090867.1"/>
    </source>
</evidence>
<keyword evidence="3" id="KW-1185">Reference proteome</keyword>
<evidence type="ECO:0000313" key="3">
    <source>
        <dbReference type="Proteomes" id="UP001222325"/>
    </source>
</evidence>
<feature type="region of interest" description="Disordered" evidence="1">
    <location>
        <begin position="68"/>
        <end position="168"/>
    </location>
</feature>
<sequence>MPSKQTTDDGLATGPATTGCINNGYRLGSSVQHGRWVARLHYAGIRREGAATLAAVAAVGTSIRPAMTPSMCASRGATQPCPQPSPRAALRSRSLAATRPSPSGATRTPPHPQATDRASRQDGTRDLDEPHVVALRCAASPSVSIPRAPSGGRASGTTHPGWRAVSRA</sequence>
<gene>
    <name evidence="2" type="ORF">B0H15DRAFT_837131</name>
</gene>
<name>A0AAD6U4Z5_9AGAR</name>
<feature type="compositionally biased region" description="Low complexity" evidence="1">
    <location>
        <begin position="86"/>
        <end position="103"/>
    </location>
</feature>
<dbReference type="Proteomes" id="UP001222325">
    <property type="component" value="Unassembled WGS sequence"/>
</dbReference>
<protein>
    <submittedName>
        <fullName evidence="2">Uncharacterized protein</fullName>
    </submittedName>
</protein>
<proteinExistence type="predicted"/>
<accession>A0AAD6U4Z5</accession>
<dbReference type="PROSITE" id="PS51257">
    <property type="entry name" value="PROKAR_LIPOPROTEIN"/>
    <property type="match status" value="1"/>
</dbReference>
<feature type="compositionally biased region" description="Basic and acidic residues" evidence="1">
    <location>
        <begin position="117"/>
        <end position="131"/>
    </location>
</feature>
<dbReference type="EMBL" id="JARJCN010000021">
    <property type="protein sequence ID" value="KAJ7090867.1"/>
    <property type="molecule type" value="Genomic_DNA"/>
</dbReference>
<comment type="caution">
    <text evidence="2">The sequence shown here is derived from an EMBL/GenBank/DDBJ whole genome shotgun (WGS) entry which is preliminary data.</text>
</comment>
<dbReference type="AlphaFoldDB" id="A0AAD6U4Z5"/>
<reference evidence="2" key="1">
    <citation type="submission" date="2023-03" db="EMBL/GenBank/DDBJ databases">
        <title>Massive genome expansion in bonnet fungi (Mycena s.s.) driven by repeated elements and novel gene families across ecological guilds.</title>
        <authorList>
            <consortium name="Lawrence Berkeley National Laboratory"/>
            <person name="Harder C.B."/>
            <person name="Miyauchi S."/>
            <person name="Viragh M."/>
            <person name="Kuo A."/>
            <person name="Thoen E."/>
            <person name="Andreopoulos B."/>
            <person name="Lu D."/>
            <person name="Skrede I."/>
            <person name="Drula E."/>
            <person name="Henrissat B."/>
            <person name="Morin E."/>
            <person name="Kohler A."/>
            <person name="Barry K."/>
            <person name="LaButti K."/>
            <person name="Morin E."/>
            <person name="Salamov A."/>
            <person name="Lipzen A."/>
            <person name="Mereny Z."/>
            <person name="Hegedus B."/>
            <person name="Baldrian P."/>
            <person name="Stursova M."/>
            <person name="Weitz H."/>
            <person name="Taylor A."/>
            <person name="Grigoriev I.V."/>
            <person name="Nagy L.G."/>
            <person name="Martin F."/>
            <person name="Kauserud H."/>
        </authorList>
    </citation>
    <scope>NUCLEOTIDE SEQUENCE</scope>
    <source>
        <strain evidence="2">CBHHK173m</strain>
    </source>
</reference>